<gene>
    <name evidence="6" type="ORF">OUO13_13660</name>
</gene>
<accession>A0A9X3EFC3</accession>
<name>A0A9X3EFC3_9GAMM</name>
<dbReference type="GO" id="GO:0005829">
    <property type="term" value="C:cytosol"/>
    <property type="evidence" value="ECO:0007669"/>
    <property type="project" value="TreeGrafter"/>
</dbReference>
<comment type="similarity">
    <text evidence="1">Belongs to the LysR transcriptional regulatory family.</text>
</comment>
<dbReference type="InterPro" id="IPR036390">
    <property type="entry name" value="WH_DNA-bd_sf"/>
</dbReference>
<keyword evidence="4" id="KW-0804">Transcription</keyword>
<keyword evidence="3" id="KW-0238">DNA-binding</keyword>
<dbReference type="InterPro" id="IPR050950">
    <property type="entry name" value="HTH-type_LysR_regulators"/>
</dbReference>
<keyword evidence="7" id="KW-1185">Reference proteome</keyword>
<dbReference type="GO" id="GO:0003677">
    <property type="term" value="F:DNA binding"/>
    <property type="evidence" value="ECO:0007669"/>
    <property type="project" value="UniProtKB-KW"/>
</dbReference>
<dbReference type="EMBL" id="JAPNOA010000039">
    <property type="protein sequence ID" value="MCY0966236.1"/>
    <property type="molecule type" value="Genomic_DNA"/>
</dbReference>
<dbReference type="Gene3D" id="1.10.10.10">
    <property type="entry name" value="Winged helix-like DNA-binding domain superfamily/Winged helix DNA-binding domain"/>
    <property type="match status" value="1"/>
</dbReference>
<dbReference type="SUPFAM" id="SSF46785">
    <property type="entry name" value="Winged helix' DNA-binding domain"/>
    <property type="match status" value="1"/>
</dbReference>
<evidence type="ECO:0000256" key="2">
    <source>
        <dbReference type="ARBA" id="ARBA00023015"/>
    </source>
</evidence>
<evidence type="ECO:0000259" key="5">
    <source>
        <dbReference type="PROSITE" id="PS50931"/>
    </source>
</evidence>
<dbReference type="Proteomes" id="UP001150830">
    <property type="component" value="Unassembled WGS sequence"/>
</dbReference>
<protein>
    <submittedName>
        <fullName evidence="6">LysR family transcriptional regulator</fullName>
    </submittedName>
</protein>
<evidence type="ECO:0000256" key="4">
    <source>
        <dbReference type="ARBA" id="ARBA00023163"/>
    </source>
</evidence>
<dbReference type="RefSeq" id="WP_283174447.1">
    <property type="nucleotide sequence ID" value="NZ_JAPNOA010000039.1"/>
</dbReference>
<evidence type="ECO:0000313" key="6">
    <source>
        <dbReference type="EMBL" id="MCY0966236.1"/>
    </source>
</evidence>
<evidence type="ECO:0000313" key="7">
    <source>
        <dbReference type="Proteomes" id="UP001150830"/>
    </source>
</evidence>
<dbReference type="SUPFAM" id="SSF53850">
    <property type="entry name" value="Periplasmic binding protein-like II"/>
    <property type="match status" value="1"/>
</dbReference>
<evidence type="ECO:0000256" key="1">
    <source>
        <dbReference type="ARBA" id="ARBA00009437"/>
    </source>
</evidence>
<dbReference type="InterPro" id="IPR005119">
    <property type="entry name" value="LysR_subst-bd"/>
</dbReference>
<dbReference type="InterPro" id="IPR036388">
    <property type="entry name" value="WH-like_DNA-bd_sf"/>
</dbReference>
<dbReference type="Gene3D" id="3.40.190.290">
    <property type="match status" value="1"/>
</dbReference>
<sequence>MALNDLNLRFFHSVATTGSLSAAAEDLHVAVSAVSRQISNLEDSLGIRLFERKPRGMALTGPGEILLAYAERNRLEISNVVAEMRGLNTLQQYNIRIACTEGMAWHCLPSIMAAFRREQPGARFALQVVDATQASLLVKEGKADLALTFSLSPLVGVEVAYSLDAPICALMPAHHPLATQAQLSVRDLQGYPLALSSPDTTLHYLFDTACHLHGLTLLPTFSSDSLGTIYTVTRCSDDVVALCAEITVRGRAAPDGLVLVPMSDRPLQQRSLQVQVMAGRKLPAMLQCFLDSLIGALSAAA</sequence>
<dbReference type="PANTHER" id="PTHR30419">
    <property type="entry name" value="HTH-TYPE TRANSCRIPTIONAL REGULATOR YBHD"/>
    <property type="match status" value="1"/>
</dbReference>
<feature type="domain" description="HTH lysR-type" evidence="5">
    <location>
        <begin position="1"/>
        <end position="60"/>
    </location>
</feature>
<reference evidence="6" key="1">
    <citation type="submission" date="2022-11" db="EMBL/GenBank/DDBJ databases">
        <title>Parathalassolutuus dongxingensis gen. nov., sp. nov., a novel member of family Oceanospirillaceae isolated from a coastal shrimp pond in Guangxi, China.</title>
        <authorList>
            <person name="Chen H."/>
        </authorList>
    </citation>
    <scope>NUCLEOTIDE SEQUENCE</scope>
    <source>
        <strain evidence="6">G-43</strain>
    </source>
</reference>
<comment type="caution">
    <text evidence="6">The sequence shown here is derived from an EMBL/GenBank/DDBJ whole genome shotgun (WGS) entry which is preliminary data.</text>
</comment>
<dbReference type="Pfam" id="PF00126">
    <property type="entry name" value="HTH_1"/>
    <property type="match status" value="1"/>
</dbReference>
<dbReference type="InterPro" id="IPR000847">
    <property type="entry name" value="LysR_HTH_N"/>
</dbReference>
<dbReference type="PRINTS" id="PR00039">
    <property type="entry name" value="HTHLYSR"/>
</dbReference>
<proteinExistence type="inferred from homology"/>
<dbReference type="PANTHER" id="PTHR30419:SF8">
    <property type="entry name" value="NITROGEN ASSIMILATION TRANSCRIPTIONAL ACTIVATOR-RELATED"/>
    <property type="match status" value="1"/>
</dbReference>
<dbReference type="Pfam" id="PF03466">
    <property type="entry name" value="LysR_substrate"/>
    <property type="match status" value="1"/>
</dbReference>
<organism evidence="6 7">
    <name type="scientific">Parathalassolituus penaei</name>
    <dbReference type="NCBI Taxonomy" id="2997323"/>
    <lineage>
        <taxon>Bacteria</taxon>
        <taxon>Pseudomonadati</taxon>
        <taxon>Pseudomonadota</taxon>
        <taxon>Gammaproteobacteria</taxon>
        <taxon>Oceanospirillales</taxon>
        <taxon>Oceanospirillaceae</taxon>
        <taxon>Parathalassolituus</taxon>
    </lineage>
</organism>
<keyword evidence="2" id="KW-0805">Transcription regulation</keyword>
<evidence type="ECO:0000256" key="3">
    <source>
        <dbReference type="ARBA" id="ARBA00023125"/>
    </source>
</evidence>
<dbReference type="AlphaFoldDB" id="A0A9X3EFC3"/>
<dbReference type="FunFam" id="1.10.10.10:FF:000001">
    <property type="entry name" value="LysR family transcriptional regulator"/>
    <property type="match status" value="1"/>
</dbReference>
<dbReference type="PROSITE" id="PS50931">
    <property type="entry name" value="HTH_LYSR"/>
    <property type="match status" value="1"/>
</dbReference>
<dbReference type="GO" id="GO:0003700">
    <property type="term" value="F:DNA-binding transcription factor activity"/>
    <property type="evidence" value="ECO:0007669"/>
    <property type="project" value="InterPro"/>
</dbReference>